<dbReference type="EMBL" id="LNRQ01000007">
    <property type="protein sequence ID" value="KZM88206.1"/>
    <property type="molecule type" value="Genomic_DNA"/>
</dbReference>
<dbReference type="InterPro" id="IPR057939">
    <property type="entry name" value="TRF2_HOY1_PH"/>
</dbReference>
<evidence type="ECO:0000313" key="2">
    <source>
        <dbReference type="EMBL" id="KZM88206.1"/>
    </source>
</evidence>
<gene>
    <name evidence="2" type="ORF">DCAR_025281</name>
</gene>
<name>A0A164TZF7_DAUCS</name>
<dbReference type="OrthoDB" id="6159439at2759"/>
<accession>A0A164TZF7</accession>
<dbReference type="PANTHER" id="PTHR33494:SF5">
    <property type="entry name" value="F10A16.6 PROTEIN"/>
    <property type="match status" value="1"/>
</dbReference>
<reference evidence="2" key="1">
    <citation type="journal article" date="2016" name="Nat. Genet.">
        <title>A high-quality carrot genome assembly provides new insights into carotenoid accumulation and asterid genome evolution.</title>
        <authorList>
            <person name="Iorizzo M."/>
            <person name="Ellison S."/>
            <person name="Senalik D."/>
            <person name="Zeng P."/>
            <person name="Satapoomin P."/>
            <person name="Huang J."/>
            <person name="Bowman M."/>
            <person name="Iovene M."/>
            <person name="Sanseverino W."/>
            <person name="Cavagnaro P."/>
            <person name="Yildiz M."/>
            <person name="Macko-Podgorni A."/>
            <person name="Moranska E."/>
            <person name="Grzebelus E."/>
            <person name="Grzebelus D."/>
            <person name="Ashrafi H."/>
            <person name="Zheng Z."/>
            <person name="Cheng S."/>
            <person name="Spooner D."/>
            <person name="Van Deynze A."/>
            <person name="Simon P."/>
        </authorList>
    </citation>
    <scope>NUCLEOTIDE SEQUENCE [LARGE SCALE GENOMIC DNA]</scope>
    <source>
        <tissue evidence="2">Leaf</tissue>
    </source>
</reference>
<protein>
    <recommendedName>
        <fullName evidence="1">TRF2/HOY1 PH-like domain-containing protein</fullName>
    </recommendedName>
</protein>
<dbReference type="Gramene" id="KZM88206">
    <property type="protein sequence ID" value="KZM88206"/>
    <property type="gene ID" value="DCAR_025281"/>
</dbReference>
<sequence>MVMILVGNPDSSNEIYLFIEKDKYGADQVLAVNATHEHVNKRHASSADSSASDAGLSKKIRLAKEIIDLEETDIMLYKDRSPLGLKLQKTPSLINSIEMKLLEARKRDAKLDHEKLKASNFPARLLQIGSWVRPCRNEGDLVAKCYYAKKKIVWEILEGALKRKIEVQWSDIIGIKAIVGEDRPGILELELKHPPTYFLETNPQPRKHTLWQTASDFTGGQAPSFRRHFISFPPGILDKHYEKLLQCDQRLLELSRKTFPTLPHPYFDSNNLYRLSEHPCNLNRNHVSELVSHEMQHYQVQKFPAPWSQQRHAQNMEAAANAPLPRSSIDSTTQGAAPMLQYHNQNFCSPAGLPRHLQNLRRRPNPHPGVVDLTLIRDETETNFVSKNQSTGFYSQGTNIIQGPSSMVNISPQQVDSGFLYQHLDGEEAGMGNPPRYTSEMSFAQIASNKLGDTALLPEQGVNPNTNSIFANKAMNHEQQFFMTNNHVGSKQAIDQYCEGNGWMLMPKQLSWLPSQESNATTTNLSLHPYHVFDEPMQQAVETQTPTDVHHLG</sequence>
<dbReference type="AlphaFoldDB" id="A0A164TZF7"/>
<evidence type="ECO:0000259" key="1">
    <source>
        <dbReference type="Pfam" id="PF24818"/>
    </source>
</evidence>
<organism evidence="2">
    <name type="scientific">Daucus carota subsp. sativus</name>
    <name type="common">Carrot</name>
    <dbReference type="NCBI Taxonomy" id="79200"/>
    <lineage>
        <taxon>Eukaryota</taxon>
        <taxon>Viridiplantae</taxon>
        <taxon>Streptophyta</taxon>
        <taxon>Embryophyta</taxon>
        <taxon>Tracheophyta</taxon>
        <taxon>Spermatophyta</taxon>
        <taxon>Magnoliopsida</taxon>
        <taxon>eudicotyledons</taxon>
        <taxon>Gunneridae</taxon>
        <taxon>Pentapetalae</taxon>
        <taxon>asterids</taxon>
        <taxon>campanulids</taxon>
        <taxon>Apiales</taxon>
        <taxon>Apiaceae</taxon>
        <taxon>Apioideae</taxon>
        <taxon>Scandiceae</taxon>
        <taxon>Daucinae</taxon>
        <taxon>Daucus</taxon>
        <taxon>Daucus sect. Daucus</taxon>
    </lineage>
</organism>
<proteinExistence type="predicted"/>
<feature type="domain" description="TRF2/HOY1 PH-like" evidence="1">
    <location>
        <begin position="120"/>
        <end position="238"/>
    </location>
</feature>
<dbReference type="Pfam" id="PF24818">
    <property type="entry name" value="PH_TRF2_HOY1"/>
    <property type="match status" value="1"/>
</dbReference>
<dbReference type="PANTHER" id="PTHR33494">
    <property type="entry name" value="OS02G0793800 PROTEIN"/>
    <property type="match status" value="1"/>
</dbReference>
<comment type="caution">
    <text evidence="2">The sequence shown here is derived from an EMBL/GenBank/DDBJ whole genome shotgun (WGS) entry which is preliminary data.</text>
</comment>